<protein>
    <submittedName>
        <fullName evidence="4">Uncharacterized protein</fullName>
    </submittedName>
</protein>
<dbReference type="Gene3D" id="3.10.450.350">
    <property type="match status" value="1"/>
</dbReference>
<reference evidence="4 5" key="1">
    <citation type="submission" date="2018-05" db="EMBL/GenBank/DDBJ databases">
        <title>Genomic Encyclopedia of Type Strains, Phase IV (KMG-IV): sequencing the most valuable type-strain genomes for metagenomic binning, comparative biology and taxonomic classification.</title>
        <authorList>
            <person name="Goeker M."/>
        </authorList>
    </citation>
    <scope>NUCLEOTIDE SEQUENCE [LARGE SCALE GENOMIC DNA]</scope>
    <source>
        <strain evidence="4 5">DSM 19579</strain>
    </source>
</reference>
<accession>A0A317PKH9</accession>
<organism evidence="4 5">
    <name type="scientific">Mangrovibacter plantisponsor</name>
    <dbReference type="NCBI Taxonomy" id="451513"/>
    <lineage>
        <taxon>Bacteria</taxon>
        <taxon>Pseudomonadati</taxon>
        <taxon>Pseudomonadota</taxon>
        <taxon>Gammaproteobacteria</taxon>
        <taxon>Enterobacterales</taxon>
        <taxon>Enterobacteriaceae</taxon>
        <taxon>Mangrovibacter</taxon>
    </lineage>
</organism>
<feature type="compositionally biased region" description="Polar residues" evidence="1">
    <location>
        <begin position="67"/>
        <end position="88"/>
    </location>
</feature>
<dbReference type="OrthoDB" id="6398769at2"/>
<dbReference type="EMBL" id="QGTS01000022">
    <property type="protein sequence ID" value="PWW01093.1"/>
    <property type="molecule type" value="Genomic_DNA"/>
</dbReference>
<evidence type="ECO:0000313" key="5">
    <source>
        <dbReference type="Proteomes" id="UP000246744"/>
    </source>
</evidence>
<name>A0A317PKH9_9ENTR</name>
<comment type="caution">
    <text evidence="4">The sequence shown here is derived from an EMBL/GenBank/DDBJ whole genome shotgun (WGS) entry which is preliminary data.</text>
</comment>
<sequence length="241" mass="25886">MPGQFALKAMIHRVWHAPDDFRLMDPLPAMHRRGILIGIALVVIGVLLPADNTPVAPVSRETPLNLPGSTPATPGAQGTSPAISQPVVTTPPRYNEPQPVQTTPVLRSPEESIQPDNESEAAGNNTAGRSSGERRTPATTSTATNSTVNSTTGQAQWHTWRVEPGKTLAQLFRDHNLPPTDVYAMANVEGPDKPLSSLQSGQQVQVRVNANGVVTGLIVTDSDNRQVLFTRESNGNFIRAR</sequence>
<gene>
    <name evidence="4" type="ORF">DES37_12261</name>
</gene>
<dbReference type="RefSeq" id="WP_110028087.1">
    <property type="nucleotide sequence ID" value="NZ_QGTS01000022.1"/>
</dbReference>
<feature type="domain" description="Opacity-associated protein A LysM-like" evidence="2">
    <location>
        <begin position="156"/>
        <end position="240"/>
    </location>
</feature>
<feature type="region of interest" description="Disordered" evidence="1">
    <location>
        <begin position="59"/>
        <end position="155"/>
    </location>
</feature>
<dbReference type="Pfam" id="PF08525">
    <property type="entry name" value="OapA_N"/>
    <property type="match status" value="1"/>
</dbReference>
<dbReference type="Proteomes" id="UP000246744">
    <property type="component" value="Unassembled WGS sequence"/>
</dbReference>
<feature type="compositionally biased region" description="Low complexity" evidence="1">
    <location>
        <begin position="137"/>
        <end position="152"/>
    </location>
</feature>
<keyword evidence="5" id="KW-1185">Reference proteome</keyword>
<dbReference type="InterPro" id="IPR007340">
    <property type="entry name" value="LysM_Opacity-associatedA"/>
</dbReference>
<evidence type="ECO:0000256" key="1">
    <source>
        <dbReference type="SAM" id="MobiDB-lite"/>
    </source>
</evidence>
<dbReference type="GO" id="GO:0042834">
    <property type="term" value="F:peptidoglycan binding"/>
    <property type="evidence" value="ECO:0007669"/>
    <property type="project" value="InterPro"/>
</dbReference>
<evidence type="ECO:0000313" key="4">
    <source>
        <dbReference type="EMBL" id="PWW01093.1"/>
    </source>
</evidence>
<feature type="domain" description="Opacity-associated protein A-like N-terminal" evidence="3">
    <location>
        <begin position="23"/>
        <end position="49"/>
    </location>
</feature>
<dbReference type="Pfam" id="PF04225">
    <property type="entry name" value="LysM_OapA"/>
    <property type="match status" value="1"/>
</dbReference>
<dbReference type="AlphaFoldDB" id="A0A317PKH9"/>
<evidence type="ECO:0000259" key="2">
    <source>
        <dbReference type="Pfam" id="PF04225"/>
    </source>
</evidence>
<proteinExistence type="predicted"/>
<evidence type="ECO:0000259" key="3">
    <source>
        <dbReference type="Pfam" id="PF08525"/>
    </source>
</evidence>
<dbReference type="InterPro" id="IPR013731">
    <property type="entry name" value="OapA_N"/>
</dbReference>